<evidence type="ECO:0000313" key="2">
    <source>
        <dbReference type="Proteomes" id="UP000812961"/>
    </source>
</evidence>
<dbReference type="RefSeq" id="WP_220248602.1">
    <property type="nucleotide sequence ID" value="NZ_JAICCF010000001.1"/>
</dbReference>
<reference evidence="1 2" key="1">
    <citation type="submission" date="2021-08" db="EMBL/GenBank/DDBJ databases">
        <title>The genome sequence of Chitinophaga sp. B61.</title>
        <authorList>
            <person name="Zhang X."/>
        </authorList>
    </citation>
    <scope>NUCLEOTIDE SEQUENCE [LARGE SCALE GENOMIC DNA]</scope>
    <source>
        <strain evidence="1 2">B61</strain>
    </source>
</reference>
<evidence type="ECO:0000313" key="1">
    <source>
        <dbReference type="EMBL" id="MBW8683381.1"/>
    </source>
</evidence>
<comment type="caution">
    <text evidence="1">The sequence shown here is derived from an EMBL/GenBank/DDBJ whole genome shotgun (WGS) entry which is preliminary data.</text>
</comment>
<name>A0ABS7G6V9_9BACT</name>
<dbReference type="EMBL" id="JAICCF010000001">
    <property type="protein sequence ID" value="MBW8683381.1"/>
    <property type="molecule type" value="Genomic_DNA"/>
</dbReference>
<organism evidence="1 2">
    <name type="scientific">Chitinophaga rhizophila</name>
    <dbReference type="NCBI Taxonomy" id="2866212"/>
    <lineage>
        <taxon>Bacteria</taxon>
        <taxon>Pseudomonadati</taxon>
        <taxon>Bacteroidota</taxon>
        <taxon>Chitinophagia</taxon>
        <taxon>Chitinophagales</taxon>
        <taxon>Chitinophagaceae</taxon>
        <taxon>Chitinophaga</taxon>
    </lineage>
</organism>
<gene>
    <name evidence="1" type="ORF">K1Y79_03460</name>
</gene>
<protein>
    <submittedName>
        <fullName evidence="1">Uncharacterized protein</fullName>
    </submittedName>
</protein>
<keyword evidence="2" id="KW-1185">Reference proteome</keyword>
<proteinExistence type="predicted"/>
<dbReference type="Proteomes" id="UP000812961">
    <property type="component" value="Unassembled WGS sequence"/>
</dbReference>
<accession>A0ABS7G6V9</accession>
<sequence length="75" mass="8575">MNPQTIYIKYHGEDTRVDVDNTNGKRSFLVYVTGEDGHLNITVKTDENGTENWYEGEQATPRAKEIGQLIELETM</sequence>